<organism evidence="2 3">
    <name type="scientific">Microtetraspora fusca</name>
    <dbReference type="NCBI Taxonomy" id="1997"/>
    <lineage>
        <taxon>Bacteria</taxon>
        <taxon>Bacillati</taxon>
        <taxon>Actinomycetota</taxon>
        <taxon>Actinomycetes</taxon>
        <taxon>Streptosporangiales</taxon>
        <taxon>Streptosporangiaceae</taxon>
        <taxon>Microtetraspora</taxon>
    </lineage>
</organism>
<comment type="caution">
    <text evidence="2">The sequence shown here is derived from an EMBL/GenBank/DDBJ whole genome shotgun (WGS) entry which is preliminary data.</text>
</comment>
<evidence type="ECO:0000256" key="1">
    <source>
        <dbReference type="SAM" id="MobiDB-lite"/>
    </source>
</evidence>
<proteinExistence type="predicted"/>
<evidence type="ECO:0000313" key="2">
    <source>
        <dbReference type="EMBL" id="MFF4775500.1"/>
    </source>
</evidence>
<dbReference type="Gene3D" id="3.30.530.20">
    <property type="match status" value="1"/>
</dbReference>
<dbReference type="RefSeq" id="WP_084464932.1">
    <property type="nucleotide sequence ID" value="NZ_BBYK01000099.1"/>
</dbReference>
<feature type="compositionally biased region" description="Low complexity" evidence="1">
    <location>
        <begin position="1"/>
        <end position="10"/>
    </location>
</feature>
<dbReference type="Pfam" id="PF10604">
    <property type="entry name" value="Polyketide_cyc2"/>
    <property type="match status" value="1"/>
</dbReference>
<evidence type="ECO:0000313" key="3">
    <source>
        <dbReference type="Proteomes" id="UP001602119"/>
    </source>
</evidence>
<dbReference type="InterPro" id="IPR023393">
    <property type="entry name" value="START-like_dom_sf"/>
</dbReference>
<reference evidence="2 3" key="1">
    <citation type="submission" date="2024-10" db="EMBL/GenBank/DDBJ databases">
        <title>The Natural Products Discovery Center: Release of the First 8490 Sequenced Strains for Exploring Actinobacteria Biosynthetic Diversity.</title>
        <authorList>
            <person name="Kalkreuter E."/>
            <person name="Kautsar S.A."/>
            <person name="Yang D."/>
            <person name="Bader C.D."/>
            <person name="Teijaro C.N."/>
            <person name="Fluegel L."/>
            <person name="Davis C.M."/>
            <person name="Simpson J.R."/>
            <person name="Lauterbach L."/>
            <person name="Steele A.D."/>
            <person name="Gui C."/>
            <person name="Meng S."/>
            <person name="Li G."/>
            <person name="Viehrig K."/>
            <person name="Ye F."/>
            <person name="Su P."/>
            <person name="Kiefer A.F."/>
            <person name="Nichols A."/>
            <person name="Cepeda A.J."/>
            <person name="Yan W."/>
            <person name="Fan B."/>
            <person name="Jiang Y."/>
            <person name="Adhikari A."/>
            <person name="Zheng C.-J."/>
            <person name="Schuster L."/>
            <person name="Cowan T.M."/>
            <person name="Smanski M.J."/>
            <person name="Chevrette M.G."/>
            <person name="De Carvalho L.P.S."/>
            <person name="Shen B."/>
        </authorList>
    </citation>
    <scope>NUCLEOTIDE SEQUENCE [LARGE SCALE GENOMIC DNA]</scope>
    <source>
        <strain evidence="2 3">NPDC001281</strain>
    </source>
</reference>
<accession>A0ABW6V8L4</accession>
<gene>
    <name evidence="2" type="ORF">ACFY05_21850</name>
</gene>
<protein>
    <submittedName>
        <fullName evidence="2">SRPBCC family protein</fullName>
    </submittedName>
</protein>
<feature type="region of interest" description="Disordered" evidence="1">
    <location>
        <begin position="1"/>
        <end position="49"/>
    </location>
</feature>
<dbReference type="InterPro" id="IPR019587">
    <property type="entry name" value="Polyketide_cyclase/dehydratase"/>
</dbReference>
<keyword evidence="3" id="KW-1185">Reference proteome</keyword>
<dbReference type="SUPFAM" id="SSF55961">
    <property type="entry name" value="Bet v1-like"/>
    <property type="match status" value="1"/>
</dbReference>
<name>A0ABW6V8L4_MICFU</name>
<dbReference type="Proteomes" id="UP001602119">
    <property type="component" value="Unassembled WGS sequence"/>
</dbReference>
<feature type="compositionally biased region" description="Polar residues" evidence="1">
    <location>
        <begin position="40"/>
        <end position="49"/>
    </location>
</feature>
<dbReference type="CDD" id="cd07812">
    <property type="entry name" value="SRPBCC"/>
    <property type="match status" value="1"/>
</dbReference>
<sequence length="194" mass="20834">MNPPGALGVPALPPLWTRAEGPGRPPLSLSRRPVRAPRGSGQNETVDKSQLTVTAHSDASPERVFAVLTDWPRHGEWMFLTRARVTEGDGHSTGSGLAAFTGVGPLGFLDTMEITRWNPPHTVEVRHTGWLVRGTGAFHVLPRAGGGSTIVWREELDLPLGLAGRLGWLAAKPVSAAVLRHSLRRLAELSQSGE</sequence>
<dbReference type="EMBL" id="JBIAXI010000013">
    <property type="protein sequence ID" value="MFF4775500.1"/>
    <property type="molecule type" value="Genomic_DNA"/>
</dbReference>